<accession>A0A2S6I8C1</accession>
<reference evidence="2 3" key="1">
    <citation type="submission" date="2018-02" db="EMBL/GenBank/DDBJ databases">
        <title>Genomic Encyclopedia of Archaeal and Bacterial Type Strains, Phase II (KMG-II): from individual species to whole genera.</title>
        <authorList>
            <person name="Goeker M."/>
        </authorList>
    </citation>
    <scope>NUCLEOTIDE SEQUENCE [LARGE SCALE GENOMIC DNA]</scope>
    <source>
        <strain evidence="2 3">DSM 29526</strain>
    </source>
</reference>
<evidence type="ECO:0008006" key="4">
    <source>
        <dbReference type="Google" id="ProtNLM"/>
    </source>
</evidence>
<name>A0A2S6I8C1_9BACT</name>
<feature type="chain" id="PRO_5015702630" description="Lipoprotein" evidence="1">
    <location>
        <begin position="20"/>
        <end position="200"/>
    </location>
</feature>
<dbReference type="AlphaFoldDB" id="A0A2S6I8C1"/>
<dbReference type="RefSeq" id="WP_104418331.1">
    <property type="nucleotide sequence ID" value="NZ_PTJC01000005.1"/>
</dbReference>
<evidence type="ECO:0000256" key="1">
    <source>
        <dbReference type="SAM" id="SignalP"/>
    </source>
</evidence>
<dbReference type="OrthoDB" id="966030at2"/>
<evidence type="ECO:0000313" key="2">
    <source>
        <dbReference type="EMBL" id="PPK87740.1"/>
    </source>
</evidence>
<dbReference type="EMBL" id="PTJC01000005">
    <property type="protein sequence ID" value="PPK87740.1"/>
    <property type="molecule type" value="Genomic_DNA"/>
</dbReference>
<dbReference type="Proteomes" id="UP000237662">
    <property type="component" value="Unassembled WGS sequence"/>
</dbReference>
<evidence type="ECO:0000313" key="3">
    <source>
        <dbReference type="Proteomes" id="UP000237662"/>
    </source>
</evidence>
<comment type="caution">
    <text evidence="2">The sequence shown here is derived from an EMBL/GenBank/DDBJ whole genome shotgun (WGS) entry which is preliminary data.</text>
</comment>
<keyword evidence="1" id="KW-0732">Signal</keyword>
<organism evidence="2 3">
    <name type="scientific">Neolewinella xylanilytica</name>
    <dbReference type="NCBI Taxonomy" id="1514080"/>
    <lineage>
        <taxon>Bacteria</taxon>
        <taxon>Pseudomonadati</taxon>
        <taxon>Bacteroidota</taxon>
        <taxon>Saprospiria</taxon>
        <taxon>Saprospirales</taxon>
        <taxon>Lewinellaceae</taxon>
        <taxon>Neolewinella</taxon>
    </lineage>
</organism>
<protein>
    <recommendedName>
        <fullName evidence="4">Lipoprotein</fullName>
    </recommendedName>
</protein>
<dbReference type="PROSITE" id="PS51257">
    <property type="entry name" value="PROKAR_LIPOPROTEIN"/>
    <property type="match status" value="1"/>
</dbReference>
<proteinExistence type="predicted"/>
<feature type="signal peptide" evidence="1">
    <location>
        <begin position="1"/>
        <end position="19"/>
    </location>
</feature>
<keyword evidence="3" id="KW-1185">Reference proteome</keyword>
<sequence length="200" mass="22180">MIKYLLSLCIACLAGSCFTGCRDSPARQFQDWQASELASGVRYDSLPGDLYFGMSFEEFRIHCMALHLAGKTSEGGLKSGSWLLAALPDGLAHPAYINYFPTFEGNVITKLEAAIYYADTVAFSEARPFHQDSLLQDVLGLMDEQYGPGFLRIESPVPGRGEVYAKVTGNRRLTVWKDLDPYLVNLWFVNLAPQTAGHEL</sequence>
<gene>
    <name evidence="2" type="ORF">CLV84_0690</name>
</gene>